<dbReference type="EMBL" id="JAUSUG010000006">
    <property type="protein sequence ID" value="MDQ0254488.1"/>
    <property type="molecule type" value="Genomic_DNA"/>
</dbReference>
<dbReference type="InterPro" id="IPR021321">
    <property type="entry name" value="DUF2922"/>
</dbReference>
<proteinExistence type="predicted"/>
<comment type="caution">
    <text evidence="1">The sequence shown here is derived from an EMBL/GenBank/DDBJ whole genome shotgun (WGS) entry which is preliminary data.</text>
</comment>
<reference evidence="1 2" key="1">
    <citation type="submission" date="2023-07" db="EMBL/GenBank/DDBJ databases">
        <title>Genomic Encyclopedia of Type Strains, Phase IV (KMG-IV): sequencing the most valuable type-strain genomes for metagenomic binning, comparative biology and taxonomic classification.</title>
        <authorList>
            <person name="Goeker M."/>
        </authorList>
    </citation>
    <scope>NUCLEOTIDE SEQUENCE [LARGE SCALE GENOMIC DNA]</scope>
    <source>
        <strain evidence="1 2">DSM 9768</strain>
    </source>
</reference>
<keyword evidence="2" id="KW-1185">Reference proteome</keyword>
<evidence type="ECO:0000313" key="1">
    <source>
        <dbReference type="EMBL" id="MDQ0254488.1"/>
    </source>
</evidence>
<sequence>MTKRLELIFTNENGKAAIVSIDDPIEPVNPQAVAQAMDTIIASNVFATFDGGLVGKRGARVVERRVDQVDILL</sequence>
<protein>
    <recommendedName>
        <fullName evidence="3">DUF2922 domain-containing protein</fullName>
    </recommendedName>
</protein>
<dbReference type="RefSeq" id="WP_307324519.1">
    <property type="nucleotide sequence ID" value="NZ_JAUSUG010000006.1"/>
</dbReference>
<evidence type="ECO:0000313" key="2">
    <source>
        <dbReference type="Proteomes" id="UP001230005"/>
    </source>
</evidence>
<accession>A0ABT9ZTC5</accession>
<name>A0ABT9ZTC5_9BACI</name>
<dbReference type="Proteomes" id="UP001230005">
    <property type="component" value="Unassembled WGS sequence"/>
</dbReference>
<dbReference type="Pfam" id="PF11148">
    <property type="entry name" value="DUF2922"/>
    <property type="match status" value="1"/>
</dbReference>
<gene>
    <name evidence="1" type="ORF">J2S74_001867</name>
</gene>
<organism evidence="1 2">
    <name type="scientific">Evansella vedderi</name>
    <dbReference type="NCBI Taxonomy" id="38282"/>
    <lineage>
        <taxon>Bacteria</taxon>
        <taxon>Bacillati</taxon>
        <taxon>Bacillota</taxon>
        <taxon>Bacilli</taxon>
        <taxon>Bacillales</taxon>
        <taxon>Bacillaceae</taxon>
        <taxon>Evansella</taxon>
    </lineage>
</organism>
<evidence type="ECO:0008006" key="3">
    <source>
        <dbReference type="Google" id="ProtNLM"/>
    </source>
</evidence>